<dbReference type="EMBL" id="BAABAU010000003">
    <property type="protein sequence ID" value="GAA4266840.1"/>
    <property type="molecule type" value="Genomic_DNA"/>
</dbReference>
<evidence type="ECO:0000256" key="1">
    <source>
        <dbReference type="SAM" id="SignalP"/>
    </source>
</evidence>
<feature type="domain" description="SGNH hydrolase-type esterase" evidence="2">
    <location>
        <begin position="63"/>
        <end position="221"/>
    </location>
</feature>
<evidence type="ECO:0000313" key="4">
    <source>
        <dbReference type="Proteomes" id="UP001501594"/>
    </source>
</evidence>
<dbReference type="PANTHER" id="PTHR30383:SF5">
    <property type="entry name" value="SGNH HYDROLASE-TYPE ESTERASE DOMAIN-CONTAINING PROTEIN"/>
    <property type="match status" value="1"/>
</dbReference>
<keyword evidence="1" id="KW-0732">Signal</keyword>
<organism evidence="3 4">
    <name type="scientific">Frondihabitans peucedani</name>
    <dbReference type="NCBI Taxonomy" id="598626"/>
    <lineage>
        <taxon>Bacteria</taxon>
        <taxon>Bacillati</taxon>
        <taxon>Actinomycetota</taxon>
        <taxon>Actinomycetes</taxon>
        <taxon>Micrococcales</taxon>
        <taxon>Microbacteriaceae</taxon>
        <taxon>Frondihabitans</taxon>
    </lineage>
</organism>
<reference evidence="4" key="1">
    <citation type="journal article" date="2019" name="Int. J. Syst. Evol. Microbiol.">
        <title>The Global Catalogue of Microorganisms (GCM) 10K type strain sequencing project: providing services to taxonomists for standard genome sequencing and annotation.</title>
        <authorList>
            <consortium name="The Broad Institute Genomics Platform"/>
            <consortium name="The Broad Institute Genome Sequencing Center for Infectious Disease"/>
            <person name="Wu L."/>
            <person name="Ma J."/>
        </authorList>
    </citation>
    <scope>NUCLEOTIDE SEQUENCE [LARGE SCALE GENOMIC DNA]</scope>
    <source>
        <strain evidence="4">JCM 17442</strain>
    </source>
</reference>
<dbReference type="InterPro" id="IPR013830">
    <property type="entry name" value="SGNH_hydro"/>
</dbReference>
<feature type="chain" id="PRO_5047476968" description="SGNH hydrolase-type esterase domain-containing protein" evidence="1">
    <location>
        <begin position="22"/>
        <end position="240"/>
    </location>
</feature>
<feature type="signal peptide" evidence="1">
    <location>
        <begin position="1"/>
        <end position="21"/>
    </location>
</feature>
<dbReference type="InterPro" id="IPR036514">
    <property type="entry name" value="SGNH_hydro_sf"/>
</dbReference>
<dbReference type="SUPFAM" id="SSF52266">
    <property type="entry name" value="SGNH hydrolase"/>
    <property type="match status" value="1"/>
</dbReference>
<dbReference type="InterPro" id="IPR051532">
    <property type="entry name" value="Ester_Hydrolysis_Enzymes"/>
</dbReference>
<evidence type="ECO:0000313" key="3">
    <source>
        <dbReference type="EMBL" id="GAA4266840.1"/>
    </source>
</evidence>
<dbReference type="PROSITE" id="PS51257">
    <property type="entry name" value="PROKAR_LIPOPROTEIN"/>
    <property type="match status" value="1"/>
</dbReference>
<dbReference type="Pfam" id="PF13472">
    <property type="entry name" value="Lipase_GDSL_2"/>
    <property type="match status" value="1"/>
</dbReference>
<name>A0ABP8E3L3_9MICO</name>
<proteinExistence type="predicted"/>
<accession>A0ABP8E3L3</accession>
<sequence>MRTVTRALVGGLLAASLAVVAGCSAAPRSEPEAVADTHVAVPTEQAAPQGALGTPADPVRVAVVGDSLTAGGGRMLSWGLTPDTWISYAKGDGVDYVGGWAKGGTTVQEQAAHVRPISDVDVLVLMAGTNDVRLHIGFAEAAASYDSIVSTIHAKHVIVGAIPPYDRDPRAAAVYEQQLRRYVATKGWDFVDPWGFARDGLRYRAGISVDGIHPVTAGYQRLGENYRAAILRVVSTPVAG</sequence>
<protein>
    <recommendedName>
        <fullName evidence="2">SGNH hydrolase-type esterase domain-containing protein</fullName>
    </recommendedName>
</protein>
<dbReference type="Gene3D" id="3.40.50.1110">
    <property type="entry name" value="SGNH hydrolase"/>
    <property type="match status" value="1"/>
</dbReference>
<keyword evidence="4" id="KW-1185">Reference proteome</keyword>
<dbReference type="Proteomes" id="UP001501594">
    <property type="component" value="Unassembled WGS sequence"/>
</dbReference>
<comment type="caution">
    <text evidence="3">The sequence shown here is derived from an EMBL/GenBank/DDBJ whole genome shotgun (WGS) entry which is preliminary data.</text>
</comment>
<dbReference type="PANTHER" id="PTHR30383">
    <property type="entry name" value="THIOESTERASE 1/PROTEASE 1/LYSOPHOSPHOLIPASE L1"/>
    <property type="match status" value="1"/>
</dbReference>
<gene>
    <name evidence="3" type="ORF">GCM10022256_24520</name>
</gene>
<evidence type="ECO:0000259" key="2">
    <source>
        <dbReference type="Pfam" id="PF13472"/>
    </source>
</evidence>
<dbReference type="CDD" id="cd00229">
    <property type="entry name" value="SGNH_hydrolase"/>
    <property type="match status" value="1"/>
</dbReference>